<reference evidence="5" key="1">
    <citation type="journal article" date="2019" name="Int. J. Syst. Evol. Microbiol.">
        <title>The Global Catalogue of Microorganisms (GCM) 10K type strain sequencing project: providing services to taxonomists for standard genome sequencing and annotation.</title>
        <authorList>
            <consortium name="The Broad Institute Genomics Platform"/>
            <consortium name="The Broad Institute Genome Sequencing Center for Infectious Disease"/>
            <person name="Wu L."/>
            <person name="Ma J."/>
        </authorList>
    </citation>
    <scope>NUCLEOTIDE SEQUENCE [LARGE SCALE GENOMIC DNA]</scope>
    <source>
        <strain evidence="5">JCM 17064</strain>
    </source>
</reference>
<dbReference type="PROSITE" id="PS00455">
    <property type="entry name" value="AMP_BINDING"/>
    <property type="match status" value="1"/>
</dbReference>
<evidence type="ECO:0000259" key="3">
    <source>
        <dbReference type="Pfam" id="PF00501"/>
    </source>
</evidence>
<dbReference type="Gene3D" id="3.40.50.12780">
    <property type="entry name" value="N-terminal domain of ligase-like"/>
    <property type="match status" value="1"/>
</dbReference>
<proteinExistence type="inferred from homology"/>
<dbReference type="Pfam" id="PF00501">
    <property type="entry name" value="AMP-binding"/>
    <property type="match status" value="1"/>
</dbReference>
<dbReference type="InterPro" id="IPR042099">
    <property type="entry name" value="ANL_N_sf"/>
</dbReference>
<name>A0ABP7TQN3_9FLAO</name>
<dbReference type="InterPro" id="IPR020845">
    <property type="entry name" value="AMP-binding_CS"/>
</dbReference>
<dbReference type="PANTHER" id="PTHR43201:SF5">
    <property type="entry name" value="MEDIUM-CHAIN ACYL-COA LIGASE ACSF2, MITOCHONDRIAL"/>
    <property type="match status" value="1"/>
</dbReference>
<protein>
    <recommendedName>
        <fullName evidence="3">AMP-dependent synthetase/ligase domain-containing protein</fullName>
    </recommendedName>
</protein>
<evidence type="ECO:0000313" key="4">
    <source>
        <dbReference type="EMBL" id="GAA4029840.1"/>
    </source>
</evidence>
<dbReference type="RefSeq" id="WP_324691474.1">
    <property type="nucleotide sequence ID" value="NZ_BAABCR010000014.1"/>
</dbReference>
<evidence type="ECO:0000256" key="2">
    <source>
        <dbReference type="ARBA" id="ARBA00022598"/>
    </source>
</evidence>
<comment type="similarity">
    <text evidence="1">Belongs to the ATP-dependent AMP-binding enzyme family.</text>
</comment>
<feature type="domain" description="AMP-dependent synthetase/ligase" evidence="3">
    <location>
        <begin position="11"/>
        <end position="340"/>
    </location>
</feature>
<organism evidence="4 5">
    <name type="scientific">Flavobacterium cheonhonense</name>
    <dbReference type="NCBI Taxonomy" id="706185"/>
    <lineage>
        <taxon>Bacteria</taxon>
        <taxon>Pseudomonadati</taxon>
        <taxon>Bacteroidota</taxon>
        <taxon>Flavobacteriia</taxon>
        <taxon>Flavobacteriales</taxon>
        <taxon>Flavobacteriaceae</taxon>
        <taxon>Flavobacterium</taxon>
    </lineage>
</organism>
<evidence type="ECO:0000256" key="1">
    <source>
        <dbReference type="ARBA" id="ARBA00006432"/>
    </source>
</evidence>
<dbReference type="EMBL" id="BAABCR010000014">
    <property type="protein sequence ID" value="GAA4029840.1"/>
    <property type="molecule type" value="Genomic_DNA"/>
</dbReference>
<sequence>MLLQAAFIKDNSTALIDVEGNTLSYKDLFDFSKLFYSQINKRTLIFIFSENTLGSVAGYVAALETKIVPLLLNTGTEETLREALILKYQPEYFWLPESMTSEFDGEVIFKAYGYVLLKTGLNAPLLYEDLSLLLPTSGSTGSPKLVRHSYNNILANARNVGKVFEITSSDRALAMLPMYYTMGLSVITSYLYGGATVLLFNGSLTDAVFWKFLKTQQATILTGVPYSFEILSKLRFTRMDLPDLKIITQGGGKLNPTLFNEFADYATRTGKKFIATYGQTEGTARMAYLPAEFAQSKVGSIGKAIPEGRLYLVDENGEEITQADTPAEMVYSGPNVTLGYAFSGEDLSKNDERKGVLPTGDIAVTDADGFFYIVGRISRFLKLYGLRIGLDDIEQLILQTFGVETVCTGTDEKMKIYITNQEMIAVITDFVIQKTGLYHQAFEVLFIPQIPRNEVGKVIYNFE</sequence>
<dbReference type="Proteomes" id="UP001500968">
    <property type="component" value="Unassembled WGS sequence"/>
</dbReference>
<evidence type="ECO:0000313" key="5">
    <source>
        <dbReference type="Proteomes" id="UP001500968"/>
    </source>
</evidence>
<dbReference type="SUPFAM" id="SSF56801">
    <property type="entry name" value="Acetyl-CoA synthetase-like"/>
    <property type="match status" value="1"/>
</dbReference>
<gene>
    <name evidence="4" type="ORF">GCM10022386_12110</name>
</gene>
<comment type="caution">
    <text evidence="4">The sequence shown here is derived from an EMBL/GenBank/DDBJ whole genome shotgun (WGS) entry which is preliminary data.</text>
</comment>
<accession>A0ABP7TQN3</accession>
<dbReference type="PANTHER" id="PTHR43201">
    <property type="entry name" value="ACYL-COA SYNTHETASE"/>
    <property type="match status" value="1"/>
</dbReference>
<keyword evidence="5" id="KW-1185">Reference proteome</keyword>
<dbReference type="InterPro" id="IPR000873">
    <property type="entry name" value="AMP-dep_synth/lig_dom"/>
</dbReference>
<keyword evidence="2" id="KW-0436">Ligase</keyword>